<reference evidence="3 4" key="1">
    <citation type="submission" date="2017-12" db="EMBL/GenBank/DDBJ databases">
        <title>Phylogenetic diversity of female urinary microbiome.</title>
        <authorList>
            <person name="Thomas-White K."/>
            <person name="Wolfe A.J."/>
        </authorList>
    </citation>
    <scope>NUCLEOTIDE SEQUENCE [LARGE SCALE GENOMIC DNA]</scope>
    <source>
        <strain evidence="3 4">UMB0402</strain>
    </source>
</reference>
<dbReference type="PANTHER" id="PTHR43053">
    <property type="entry name" value="GLYCOSIDASE FAMILY 31"/>
    <property type="match status" value="1"/>
</dbReference>
<dbReference type="InterPro" id="IPR013785">
    <property type="entry name" value="Aldolase_TIM"/>
</dbReference>
<dbReference type="Proteomes" id="UP000235122">
    <property type="component" value="Unassembled WGS sequence"/>
</dbReference>
<comment type="caution">
    <text evidence="3">The sequence shown here is derived from an EMBL/GenBank/DDBJ whole genome shotgun (WGS) entry which is preliminary data.</text>
</comment>
<dbReference type="PANTHER" id="PTHR43053:SF3">
    <property type="entry name" value="ALPHA-GALACTOSIDASE C-RELATED"/>
    <property type="match status" value="1"/>
</dbReference>
<accession>A0A2I1IQT5</accession>
<dbReference type="CDD" id="cd14791">
    <property type="entry name" value="GH36"/>
    <property type="match status" value="1"/>
</dbReference>
<dbReference type="RefSeq" id="WP_024332165.1">
    <property type="nucleotide sequence ID" value="NZ_JASOXK010000010.1"/>
</dbReference>
<keyword evidence="2" id="KW-0326">Glycosidase</keyword>
<proteinExistence type="predicted"/>
<dbReference type="InterPro" id="IPR002252">
    <property type="entry name" value="Glyco_hydro_36"/>
</dbReference>
<keyword evidence="4" id="KW-1185">Reference proteome</keyword>
<dbReference type="GO" id="GO:0016052">
    <property type="term" value="P:carbohydrate catabolic process"/>
    <property type="evidence" value="ECO:0007669"/>
    <property type="project" value="InterPro"/>
</dbReference>
<evidence type="ECO:0000256" key="2">
    <source>
        <dbReference type="ARBA" id="ARBA00023295"/>
    </source>
</evidence>
<dbReference type="SUPFAM" id="SSF51445">
    <property type="entry name" value="(Trans)glycosidases"/>
    <property type="match status" value="1"/>
</dbReference>
<sequence length="550" mass="61072">MFAQFSHTTKAAVLRCDFSSGAFRKGTENGQATNIAEQGPSLKGEILDGEGVRIKAASLQLEHDFAPGSDFFRHGWNSWSATNWWHLNREPWRVWNNPARTNTAEDAATDTALGHRSYMVTALREGEACLLVGALSRYSTVLDVDAQTVSARPLEGEAEVEWFLAFGTERECWQAYVRALRQCLQISKKRRAEPIWNSWYSWFEEISEEIIGSEIRPAARLGYKVLEIDDGWEDAVGNWWPNAKFSSGMADLAVKISAQGMAPGIWVAPFIAMADSEVARKHPEYFIHDGSGVPIEVGYNWGQGYFGLDTTHPGARQWLRGVISRLYGWGYRYFKLDFIYAAAYAGRRYKDVPREQAYRQGLQLIRQAAPDAYLLGSGAVIAPSLGLLDGIRVGPDTAPYWDNTERHKDPTGPGVRNALRTSLNRVWLKDFVDLDPDVALVRTHGSLLSPEVNEVTVQAARVCGVFNCSDPASWLTSEQCEYIRSVNAEFAEGKIEVEQIGRYTFRIGGAGNNGGGVAARGSLAGGESQVVDFTPWINPTGRMSDRLLVK</sequence>
<evidence type="ECO:0000256" key="1">
    <source>
        <dbReference type="ARBA" id="ARBA00022801"/>
    </source>
</evidence>
<dbReference type="InterPro" id="IPR050985">
    <property type="entry name" value="Alpha-glycosidase_related"/>
</dbReference>
<evidence type="ECO:0000313" key="4">
    <source>
        <dbReference type="Proteomes" id="UP000235122"/>
    </source>
</evidence>
<dbReference type="EMBL" id="PKKO01000001">
    <property type="protein sequence ID" value="PKY73481.1"/>
    <property type="molecule type" value="Genomic_DNA"/>
</dbReference>
<name>A0A2I1IQT5_9ACTO</name>
<organism evidence="3 4">
    <name type="scientific">Winkia neuii</name>
    <dbReference type="NCBI Taxonomy" id="33007"/>
    <lineage>
        <taxon>Bacteria</taxon>
        <taxon>Bacillati</taxon>
        <taxon>Actinomycetota</taxon>
        <taxon>Actinomycetes</taxon>
        <taxon>Actinomycetales</taxon>
        <taxon>Actinomycetaceae</taxon>
        <taxon>Winkia</taxon>
    </lineage>
</organism>
<gene>
    <name evidence="3" type="ORF">CYJ19_02540</name>
</gene>
<keyword evidence="1" id="KW-0378">Hydrolase</keyword>
<dbReference type="GeneID" id="35866511"/>
<dbReference type="STRING" id="33007.HMPREF3198_02076"/>
<dbReference type="Pfam" id="PF02065">
    <property type="entry name" value="Melibiase"/>
    <property type="match status" value="1"/>
</dbReference>
<dbReference type="GO" id="GO:0004557">
    <property type="term" value="F:alpha-galactosidase activity"/>
    <property type="evidence" value="ECO:0007669"/>
    <property type="project" value="InterPro"/>
</dbReference>
<dbReference type="InterPro" id="IPR017853">
    <property type="entry name" value="GH"/>
</dbReference>
<protein>
    <submittedName>
        <fullName evidence="3">Alpha-galactosidase</fullName>
    </submittedName>
</protein>
<evidence type="ECO:0000313" key="3">
    <source>
        <dbReference type="EMBL" id="PKY73481.1"/>
    </source>
</evidence>
<dbReference type="Gene3D" id="3.20.20.70">
    <property type="entry name" value="Aldolase class I"/>
    <property type="match status" value="1"/>
</dbReference>
<dbReference type="AlphaFoldDB" id="A0A2I1IQT5"/>